<feature type="transmembrane region" description="Helical" evidence="6">
    <location>
        <begin position="244"/>
        <end position="263"/>
    </location>
</feature>
<dbReference type="RefSeq" id="WP_344797419.1">
    <property type="nucleotide sequence ID" value="NZ_BAABBN010000004.1"/>
</dbReference>
<dbReference type="Pfam" id="PF00892">
    <property type="entry name" value="EamA"/>
    <property type="match status" value="2"/>
</dbReference>
<gene>
    <name evidence="8" type="ORF">GCM10022277_16720</name>
</gene>
<dbReference type="InterPro" id="IPR037185">
    <property type="entry name" value="EmrE-like"/>
</dbReference>
<dbReference type="Proteomes" id="UP001501565">
    <property type="component" value="Unassembled WGS sequence"/>
</dbReference>
<feature type="transmembrane region" description="Helical" evidence="6">
    <location>
        <begin position="212"/>
        <end position="232"/>
    </location>
</feature>
<keyword evidence="3 6" id="KW-0812">Transmembrane</keyword>
<evidence type="ECO:0000259" key="7">
    <source>
        <dbReference type="Pfam" id="PF00892"/>
    </source>
</evidence>
<reference evidence="9" key="1">
    <citation type="journal article" date="2019" name="Int. J. Syst. Evol. Microbiol.">
        <title>The Global Catalogue of Microorganisms (GCM) 10K type strain sequencing project: providing services to taxonomists for standard genome sequencing and annotation.</title>
        <authorList>
            <consortium name="The Broad Institute Genomics Platform"/>
            <consortium name="The Broad Institute Genome Sequencing Center for Infectious Disease"/>
            <person name="Wu L."/>
            <person name="Ma J."/>
        </authorList>
    </citation>
    <scope>NUCLEOTIDE SEQUENCE [LARGE SCALE GENOMIC DNA]</scope>
    <source>
        <strain evidence="9">JCM 17551</strain>
    </source>
</reference>
<accession>A0ABP7MEG1</accession>
<dbReference type="InterPro" id="IPR000620">
    <property type="entry name" value="EamA_dom"/>
</dbReference>
<name>A0ABP7MEG1_9GAMM</name>
<evidence type="ECO:0000256" key="3">
    <source>
        <dbReference type="ARBA" id="ARBA00022692"/>
    </source>
</evidence>
<keyword evidence="9" id="KW-1185">Reference proteome</keyword>
<evidence type="ECO:0000256" key="1">
    <source>
        <dbReference type="ARBA" id="ARBA00004651"/>
    </source>
</evidence>
<keyword evidence="5 6" id="KW-0472">Membrane</keyword>
<sequence>MNKQAAQLAILVIWTGLMASSFVVSAVVAPLANPLATTGIRFILAGLLMLPFAYKYMSTLSWPVLWRYGVISLFLVLFFLGMFESLKTTTALNTSVIYTLIPLMSVVLSVVLLKVTTGVTKLLGFSLGSIGAVWVLVATAGAGGIAMDVSEGDVIFLFSCLSLATHVVLIKKWGKDIPVVLGTFLILAVGAIILVPFMLLTDALSSVAWEDGLFWESILYLTVFTTLLTFLLQQYLLKTSGPNTLLAFSYLIPTFVAAIDGVLFSNNFWSAQPGVIITIISLYIIAKPSEIKAIVSTSEVNSIQAETV</sequence>
<evidence type="ECO:0000256" key="6">
    <source>
        <dbReference type="SAM" id="Phobius"/>
    </source>
</evidence>
<keyword evidence="2" id="KW-1003">Cell membrane</keyword>
<evidence type="ECO:0000256" key="4">
    <source>
        <dbReference type="ARBA" id="ARBA00022989"/>
    </source>
</evidence>
<dbReference type="PANTHER" id="PTHR32322:SF18">
    <property type="entry name" value="S-ADENOSYLMETHIONINE_S-ADENOSYLHOMOCYSTEINE TRANSPORTER"/>
    <property type="match status" value="1"/>
</dbReference>
<feature type="transmembrane region" description="Helical" evidence="6">
    <location>
        <begin position="177"/>
        <end position="200"/>
    </location>
</feature>
<feature type="domain" description="EamA" evidence="7">
    <location>
        <begin position="152"/>
        <end position="285"/>
    </location>
</feature>
<proteinExistence type="predicted"/>
<dbReference type="InterPro" id="IPR050638">
    <property type="entry name" value="AA-Vitamin_Transporters"/>
</dbReference>
<feature type="transmembrane region" description="Helical" evidence="6">
    <location>
        <begin position="35"/>
        <end position="53"/>
    </location>
</feature>
<evidence type="ECO:0000313" key="9">
    <source>
        <dbReference type="Proteomes" id="UP001501565"/>
    </source>
</evidence>
<dbReference type="SUPFAM" id="SSF103481">
    <property type="entry name" value="Multidrug resistance efflux transporter EmrE"/>
    <property type="match status" value="2"/>
</dbReference>
<comment type="caution">
    <text evidence="8">The sequence shown here is derived from an EMBL/GenBank/DDBJ whole genome shotgun (WGS) entry which is preliminary data.</text>
</comment>
<protein>
    <submittedName>
        <fullName evidence="8">DMT family transporter</fullName>
    </submittedName>
</protein>
<feature type="transmembrane region" description="Helical" evidence="6">
    <location>
        <begin position="122"/>
        <end position="142"/>
    </location>
</feature>
<organism evidence="8 9">
    <name type="scientific">Litoribacillus peritrichatus</name>
    <dbReference type="NCBI Taxonomy" id="718191"/>
    <lineage>
        <taxon>Bacteria</taxon>
        <taxon>Pseudomonadati</taxon>
        <taxon>Pseudomonadota</taxon>
        <taxon>Gammaproteobacteria</taxon>
        <taxon>Oceanospirillales</taxon>
        <taxon>Oceanospirillaceae</taxon>
        <taxon>Litoribacillus</taxon>
    </lineage>
</organism>
<evidence type="ECO:0000256" key="2">
    <source>
        <dbReference type="ARBA" id="ARBA00022475"/>
    </source>
</evidence>
<feature type="transmembrane region" description="Helical" evidence="6">
    <location>
        <begin position="154"/>
        <end position="170"/>
    </location>
</feature>
<feature type="transmembrane region" description="Helical" evidence="6">
    <location>
        <begin position="65"/>
        <end position="83"/>
    </location>
</feature>
<evidence type="ECO:0000313" key="8">
    <source>
        <dbReference type="EMBL" id="GAA3921519.1"/>
    </source>
</evidence>
<feature type="transmembrane region" description="Helical" evidence="6">
    <location>
        <begin position="95"/>
        <end position="115"/>
    </location>
</feature>
<comment type="subcellular location">
    <subcellularLocation>
        <location evidence="1">Cell membrane</location>
        <topology evidence="1">Multi-pass membrane protein</topology>
    </subcellularLocation>
</comment>
<evidence type="ECO:0000256" key="5">
    <source>
        <dbReference type="ARBA" id="ARBA00023136"/>
    </source>
</evidence>
<feature type="domain" description="EamA" evidence="7">
    <location>
        <begin position="17"/>
        <end position="136"/>
    </location>
</feature>
<dbReference type="PANTHER" id="PTHR32322">
    <property type="entry name" value="INNER MEMBRANE TRANSPORTER"/>
    <property type="match status" value="1"/>
</dbReference>
<feature type="transmembrane region" description="Helical" evidence="6">
    <location>
        <begin position="269"/>
        <end position="286"/>
    </location>
</feature>
<dbReference type="EMBL" id="BAABBN010000004">
    <property type="protein sequence ID" value="GAA3921519.1"/>
    <property type="molecule type" value="Genomic_DNA"/>
</dbReference>
<keyword evidence="4 6" id="KW-1133">Transmembrane helix</keyword>